<accession>A0A561QSF0</accession>
<evidence type="ECO:0000313" key="2">
    <source>
        <dbReference type="Proteomes" id="UP000320653"/>
    </source>
</evidence>
<protein>
    <submittedName>
        <fullName evidence="1">Putative phage protein (Predicted DNA packaging)</fullName>
    </submittedName>
</protein>
<dbReference type="NCBIfam" id="TIGR01560">
    <property type="entry name" value="put_DNA_pack"/>
    <property type="match status" value="1"/>
</dbReference>
<name>A0A561QSF0_9HYPH</name>
<dbReference type="CDD" id="cd08054">
    <property type="entry name" value="gp6"/>
    <property type="match status" value="1"/>
</dbReference>
<dbReference type="InterPro" id="IPR021146">
    <property type="entry name" value="Phage_gp6-like_head-tail"/>
</dbReference>
<gene>
    <name evidence="1" type="ORF">FHW37_104536</name>
</gene>
<dbReference type="Gene3D" id="1.10.3230.30">
    <property type="entry name" value="Phage gp6-like head-tail connector protein"/>
    <property type="match status" value="1"/>
</dbReference>
<dbReference type="RefSeq" id="WP_145638940.1">
    <property type="nucleotide sequence ID" value="NZ_VIWP01000004.1"/>
</dbReference>
<keyword evidence="2" id="KW-1185">Reference proteome</keyword>
<reference evidence="1 2" key="1">
    <citation type="submission" date="2019-06" db="EMBL/GenBank/DDBJ databases">
        <title>Sorghum-associated microbial communities from plants grown in Nebraska, USA.</title>
        <authorList>
            <person name="Schachtman D."/>
        </authorList>
    </citation>
    <scope>NUCLEOTIDE SEQUENCE [LARGE SCALE GENOMIC DNA]</scope>
    <source>
        <strain evidence="1 2">1225</strain>
    </source>
</reference>
<organism evidence="1 2">
    <name type="scientific">Neorhizobium alkalisoli</name>
    <dbReference type="NCBI Taxonomy" id="528178"/>
    <lineage>
        <taxon>Bacteria</taxon>
        <taxon>Pseudomonadati</taxon>
        <taxon>Pseudomonadota</taxon>
        <taxon>Alphaproteobacteria</taxon>
        <taxon>Hyphomicrobiales</taxon>
        <taxon>Rhizobiaceae</taxon>
        <taxon>Rhizobium/Agrobacterium group</taxon>
        <taxon>Neorhizobium</taxon>
    </lineage>
</organism>
<dbReference type="AlphaFoldDB" id="A0A561QSF0"/>
<comment type="caution">
    <text evidence="1">The sequence shown here is derived from an EMBL/GenBank/DDBJ whole genome shotgun (WGS) entry which is preliminary data.</text>
</comment>
<evidence type="ECO:0000313" key="1">
    <source>
        <dbReference type="EMBL" id="TWF53259.1"/>
    </source>
</evidence>
<dbReference type="Pfam" id="PF05135">
    <property type="entry name" value="Phage_connect_1"/>
    <property type="match status" value="1"/>
</dbReference>
<dbReference type="InterPro" id="IPR006450">
    <property type="entry name" value="Phage_HK97_gp6-like"/>
</dbReference>
<dbReference type="Proteomes" id="UP000320653">
    <property type="component" value="Unassembled WGS sequence"/>
</dbReference>
<proteinExistence type="predicted"/>
<dbReference type="EMBL" id="VIWP01000004">
    <property type="protein sequence ID" value="TWF53259.1"/>
    <property type="molecule type" value="Genomic_DNA"/>
</dbReference>
<sequence length="98" mass="10754">MSDVVITEVGPLYTLDEVKSHLHVDSSDDDVTIQAYMDAAEKSVLQYCNIALVPLGAESVFKVAALMVVSDLYENRSGGEGLPKAAQLLINPYRWLRV</sequence>
<dbReference type="OrthoDB" id="8371016at2"/>